<gene>
    <name evidence="1" type="ordered locus">Hoch_6226</name>
</gene>
<dbReference type="HOGENOM" id="CLU_923678_0_0_7"/>
<dbReference type="PROSITE" id="PS51257">
    <property type="entry name" value="PROKAR_LIPOPROTEIN"/>
    <property type="match status" value="1"/>
</dbReference>
<dbReference type="EMBL" id="CP001804">
    <property type="protein sequence ID" value="ACY18700.1"/>
    <property type="molecule type" value="Genomic_DNA"/>
</dbReference>
<accession>D0LML3</accession>
<evidence type="ECO:0000313" key="1">
    <source>
        <dbReference type="EMBL" id="ACY18700.1"/>
    </source>
</evidence>
<protein>
    <recommendedName>
        <fullName evidence="3">Lipoprotein</fullName>
    </recommendedName>
</protein>
<proteinExistence type="predicted"/>
<name>D0LML3_HALO1</name>
<evidence type="ECO:0000313" key="2">
    <source>
        <dbReference type="Proteomes" id="UP000001880"/>
    </source>
</evidence>
<dbReference type="AlphaFoldDB" id="D0LML3"/>
<dbReference type="Proteomes" id="UP000001880">
    <property type="component" value="Chromosome"/>
</dbReference>
<reference evidence="1 2" key="1">
    <citation type="journal article" date="2010" name="Stand. Genomic Sci.">
        <title>Complete genome sequence of Haliangium ochraceum type strain (SMP-2).</title>
        <authorList>
            <consortium name="US DOE Joint Genome Institute (JGI-PGF)"/>
            <person name="Ivanova N."/>
            <person name="Daum C."/>
            <person name="Lang E."/>
            <person name="Abt B."/>
            <person name="Kopitz M."/>
            <person name="Saunders E."/>
            <person name="Lapidus A."/>
            <person name="Lucas S."/>
            <person name="Glavina Del Rio T."/>
            <person name="Nolan M."/>
            <person name="Tice H."/>
            <person name="Copeland A."/>
            <person name="Cheng J.F."/>
            <person name="Chen F."/>
            <person name="Bruce D."/>
            <person name="Goodwin L."/>
            <person name="Pitluck S."/>
            <person name="Mavromatis K."/>
            <person name="Pati A."/>
            <person name="Mikhailova N."/>
            <person name="Chen A."/>
            <person name="Palaniappan K."/>
            <person name="Land M."/>
            <person name="Hauser L."/>
            <person name="Chang Y.J."/>
            <person name="Jeffries C.D."/>
            <person name="Detter J.C."/>
            <person name="Brettin T."/>
            <person name="Rohde M."/>
            <person name="Goker M."/>
            <person name="Bristow J."/>
            <person name="Markowitz V."/>
            <person name="Eisen J.A."/>
            <person name="Hugenholtz P."/>
            <person name="Kyrpides N.C."/>
            <person name="Klenk H.P."/>
        </authorList>
    </citation>
    <scope>NUCLEOTIDE SEQUENCE [LARGE SCALE GENOMIC DNA]</scope>
    <source>
        <strain evidence="2">DSM 14365 / CIP 107738 / JCM 11303 / AJ 13395 / SMP-2</strain>
    </source>
</reference>
<dbReference type="KEGG" id="hoh:Hoch_6226"/>
<dbReference type="RefSeq" id="WP_012831292.1">
    <property type="nucleotide sequence ID" value="NC_013440.1"/>
</dbReference>
<organism evidence="1 2">
    <name type="scientific">Haliangium ochraceum (strain DSM 14365 / JCM 11303 / SMP-2)</name>
    <dbReference type="NCBI Taxonomy" id="502025"/>
    <lineage>
        <taxon>Bacteria</taxon>
        <taxon>Pseudomonadati</taxon>
        <taxon>Myxococcota</taxon>
        <taxon>Polyangia</taxon>
        <taxon>Haliangiales</taxon>
        <taxon>Kofleriaceae</taxon>
        <taxon>Haliangium</taxon>
    </lineage>
</organism>
<sequence>MLKSYKNKIGSAVFASFLLVTVSGCPDSEFGTGGVCGANATAMWQATGQMLSAAQFGAYYAPIGNLATNLICGDDQSTMTQMMIDEALVGSLTNQTDYLVDRWMASRDSIDSFETANSNDQSTTVDSVINIADLAGAAFAESKGLSSRANAAMILIGGQALSARVLVYKMMKESPAYENHAQYLDDIALDAESISSELARREGLVEIRERERESVIEDGDGTYTKMILETSVLVDGDLYWDDLYTCNKQNVGGTFFGCDDYVSERSSMRSRAENERVEALGTGFYELMGQAEFYSDMNWDS</sequence>
<dbReference type="STRING" id="502025.Hoch_6226"/>
<keyword evidence="2" id="KW-1185">Reference proteome</keyword>
<evidence type="ECO:0008006" key="3">
    <source>
        <dbReference type="Google" id="ProtNLM"/>
    </source>
</evidence>